<name>A0ABR0AMU4_9CRUS</name>
<dbReference type="EMBL" id="JAOYFB010000038">
    <property type="protein sequence ID" value="KAK4026437.1"/>
    <property type="molecule type" value="Genomic_DNA"/>
</dbReference>
<comment type="caution">
    <text evidence="1">The sequence shown here is derived from an EMBL/GenBank/DDBJ whole genome shotgun (WGS) entry which is preliminary data.</text>
</comment>
<proteinExistence type="predicted"/>
<gene>
    <name evidence="1" type="ORF">OUZ56_015435</name>
</gene>
<organism evidence="1 2">
    <name type="scientific">Daphnia magna</name>
    <dbReference type="NCBI Taxonomy" id="35525"/>
    <lineage>
        <taxon>Eukaryota</taxon>
        <taxon>Metazoa</taxon>
        <taxon>Ecdysozoa</taxon>
        <taxon>Arthropoda</taxon>
        <taxon>Crustacea</taxon>
        <taxon>Branchiopoda</taxon>
        <taxon>Diplostraca</taxon>
        <taxon>Cladocera</taxon>
        <taxon>Anomopoda</taxon>
        <taxon>Daphniidae</taxon>
        <taxon>Daphnia</taxon>
    </lineage>
</organism>
<evidence type="ECO:0000313" key="1">
    <source>
        <dbReference type="EMBL" id="KAK4026437.1"/>
    </source>
</evidence>
<sequence>MFPKTYVKRMLSVTEYELGKQNFEFNKIARLDLNKLKTIDLREFGCLRDDDFYRANIIPAEREGLKNELLKQNVIDDQGFLLADYDVTKGFDYPQCPAYSEAVMHLIGRKFVVELVRRQWLKIQDTTSKRGPDYLKAINLLPLKPYRDMLADLMAAHVISGARVTEEDGTKLKEEISKLKNADDQELKILLEFFENHQSVYSRPVTPEFFLDPLERILRIGSGSSNIFNELIAFHLMELDSVIDVKNRKWTWKMICLTSLLALIIIAGGAASICCSWEASLDIAYAATTILLRKDFTWADYGRQRIRSAMGKVDPIETIKTFYKLYDDSKQDIQPRIKTNSDHKWMQHDRKKEAESGMANTQCKSSTCMETDDEGQTGEMC</sequence>
<evidence type="ECO:0000313" key="2">
    <source>
        <dbReference type="Proteomes" id="UP001234178"/>
    </source>
</evidence>
<reference evidence="1 2" key="1">
    <citation type="journal article" date="2023" name="Nucleic Acids Res.">
        <title>The hologenome of Daphnia magna reveals possible DNA methylation and microbiome-mediated evolution of the host genome.</title>
        <authorList>
            <person name="Chaturvedi A."/>
            <person name="Li X."/>
            <person name="Dhandapani V."/>
            <person name="Marshall H."/>
            <person name="Kissane S."/>
            <person name="Cuenca-Cambronero M."/>
            <person name="Asole G."/>
            <person name="Calvet F."/>
            <person name="Ruiz-Romero M."/>
            <person name="Marangio P."/>
            <person name="Guigo R."/>
            <person name="Rago D."/>
            <person name="Mirbahai L."/>
            <person name="Eastwood N."/>
            <person name="Colbourne J.K."/>
            <person name="Zhou J."/>
            <person name="Mallon E."/>
            <person name="Orsini L."/>
        </authorList>
    </citation>
    <scope>NUCLEOTIDE SEQUENCE [LARGE SCALE GENOMIC DNA]</scope>
    <source>
        <strain evidence="1">LRV0_1</strain>
    </source>
</reference>
<accession>A0ABR0AMU4</accession>
<protein>
    <recommendedName>
        <fullName evidence="3">DUF4220 domain-containing protein</fullName>
    </recommendedName>
</protein>
<evidence type="ECO:0008006" key="3">
    <source>
        <dbReference type="Google" id="ProtNLM"/>
    </source>
</evidence>
<dbReference type="Proteomes" id="UP001234178">
    <property type="component" value="Unassembled WGS sequence"/>
</dbReference>
<keyword evidence="2" id="KW-1185">Reference proteome</keyword>